<organism evidence="2 3">
    <name type="scientific">Methylacidimicrobium tartarophylax</name>
    <dbReference type="NCBI Taxonomy" id="1041768"/>
    <lineage>
        <taxon>Bacteria</taxon>
        <taxon>Pseudomonadati</taxon>
        <taxon>Verrucomicrobiota</taxon>
        <taxon>Methylacidimicrobium</taxon>
    </lineage>
</organism>
<dbReference type="GO" id="GO:0003810">
    <property type="term" value="F:protein-glutamine gamma-glutamyltransferase activity"/>
    <property type="evidence" value="ECO:0007669"/>
    <property type="project" value="UniProtKB-EC"/>
</dbReference>
<dbReference type="EMBL" id="CABFVA020000121">
    <property type="protein sequence ID" value="VVM08195.1"/>
    <property type="molecule type" value="Genomic_DNA"/>
</dbReference>
<accession>A0A5E6MJQ5</accession>
<evidence type="ECO:0000259" key="1">
    <source>
        <dbReference type="SMART" id="SM00460"/>
    </source>
</evidence>
<name>A0A5E6MJQ5_9BACT</name>
<keyword evidence="3" id="KW-1185">Reference proteome</keyword>
<protein>
    <submittedName>
        <fullName evidence="2">Protein-glutamine gamma-glutamyltransferase</fullName>
        <ecNumber evidence="2">2.3.2.13</ecNumber>
    </submittedName>
</protein>
<dbReference type="InterPro" id="IPR002931">
    <property type="entry name" value="Transglutaminase-like"/>
</dbReference>
<reference evidence="2 3" key="1">
    <citation type="submission" date="2019-09" db="EMBL/GenBank/DDBJ databases">
        <authorList>
            <person name="Cremers G."/>
        </authorList>
    </citation>
    <scope>NUCLEOTIDE SEQUENCE [LARGE SCALE GENOMIC DNA]</scope>
    <source>
        <strain evidence="2">4A</strain>
    </source>
</reference>
<dbReference type="SMART" id="SM00460">
    <property type="entry name" value="TGc"/>
    <property type="match status" value="1"/>
</dbReference>
<dbReference type="PANTHER" id="PTHR33490:SF7">
    <property type="entry name" value="BLR2979 PROTEIN"/>
    <property type="match status" value="1"/>
</dbReference>
<dbReference type="Pfam" id="PF01841">
    <property type="entry name" value="Transglut_core"/>
    <property type="match status" value="1"/>
</dbReference>
<dbReference type="InterPro" id="IPR038765">
    <property type="entry name" value="Papain-like_cys_pep_sf"/>
</dbReference>
<proteinExistence type="predicted"/>
<keyword evidence="2" id="KW-0808">Transferase</keyword>
<dbReference type="Proteomes" id="UP000334923">
    <property type="component" value="Unassembled WGS sequence"/>
</dbReference>
<dbReference type="Gene3D" id="3.10.620.30">
    <property type="match status" value="1"/>
</dbReference>
<dbReference type="RefSeq" id="WP_142660999.1">
    <property type="nucleotide sequence ID" value="NZ_CABFVA020000121.1"/>
</dbReference>
<evidence type="ECO:0000313" key="2">
    <source>
        <dbReference type="EMBL" id="VVM08195.1"/>
    </source>
</evidence>
<dbReference type="AlphaFoldDB" id="A0A5E6MJQ5"/>
<dbReference type="OrthoDB" id="9787782at2"/>
<dbReference type="EC" id="2.3.2.13" evidence="2"/>
<sequence length="290" mass="31453">MTLYRLHHTTVYDYTGAAVVLGTHFLHLLPRERPGQTVLAARLDISPIPDSRRDEVDHFGNLTTTVSITGAHREFRVAMSATVEVGQSALPTATPAWEEIAARSIDDVDLVEFCLPSALAAPDGEIAAYAAASFPAGRPILEALLDLGGRLHADMTYEPGATGSSTTASQAFAGRRGVCQDYAHLMVACFRAVRLPARYVSGYLRTQPPPGQEKLRGADQSHAWISAWAGPEAGWIDFDPTNRLLVRDEHVTLAWGRDFHDVSPLRGVIVGGGRHTVRVHVDLDPLLPPL</sequence>
<dbReference type="InterPro" id="IPR013589">
    <property type="entry name" value="Bac_transglu_N"/>
</dbReference>
<feature type="domain" description="Transglutaminase-like" evidence="1">
    <location>
        <begin position="171"/>
        <end position="242"/>
    </location>
</feature>
<dbReference type="PANTHER" id="PTHR33490">
    <property type="entry name" value="BLR5614 PROTEIN-RELATED"/>
    <property type="match status" value="1"/>
</dbReference>
<evidence type="ECO:0000313" key="3">
    <source>
        <dbReference type="Proteomes" id="UP000334923"/>
    </source>
</evidence>
<dbReference type="Pfam" id="PF08379">
    <property type="entry name" value="Bact_transglu_N"/>
    <property type="match status" value="1"/>
</dbReference>
<keyword evidence="2" id="KW-0012">Acyltransferase</keyword>
<gene>
    <name evidence="2" type="primary">tgpA</name>
    <name evidence="2" type="ORF">MAMT_02176</name>
</gene>
<dbReference type="SUPFAM" id="SSF54001">
    <property type="entry name" value="Cysteine proteinases"/>
    <property type="match status" value="1"/>
</dbReference>